<evidence type="ECO:0000256" key="1">
    <source>
        <dbReference type="SAM" id="MobiDB-lite"/>
    </source>
</evidence>
<accession>A0AAD1UQJ3</accession>
<keyword evidence="3" id="KW-1185">Reference proteome</keyword>
<reference evidence="2" key="1">
    <citation type="submission" date="2023-07" db="EMBL/GenBank/DDBJ databases">
        <authorList>
            <consortium name="AG Swart"/>
            <person name="Singh M."/>
            <person name="Singh A."/>
            <person name="Seah K."/>
            <person name="Emmerich C."/>
        </authorList>
    </citation>
    <scope>NUCLEOTIDE SEQUENCE</scope>
    <source>
        <strain evidence="2">DP1</strain>
    </source>
</reference>
<name>A0AAD1UQJ3_EUPCR</name>
<protein>
    <submittedName>
        <fullName evidence="2">Uncharacterized protein</fullName>
    </submittedName>
</protein>
<gene>
    <name evidence="2" type="ORF">ECRASSUSDP1_LOCUS12620</name>
</gene>
<evidence type="ECO:0000313" key="2">
    <source>
        <dbReference type="EMBL" id="CAI2371300.1"/>
    </source>
</evidence>
<proteinExistence type="predicted"/>
<dbReference type="EMBL" id="CAMPGE010012530">
    <property type="protein sequence ID" value="CAI2371300.1"/>
    <property type="molecule type" value="Genomic_DNA"/>
</dbReference>
<organism evidence="2 3">
    <name type="scientific">Euplotes crassus</name>
    <dbReference type="NCBI Taxonomy" id="5936"/>
    <lineage>
        <taxon>Eukaryota</taxon>
        <taxon>Sar</taxon>
        <taxon>Alveolata</taxon>
        <taxon>Ciliophora</taxon>
        <taxon>Intramacronucleata</taxon>
        <taxon>Spirotrichea</taxon>
        <taxon>Hypotrichia</taxon>
        <taxon>Euplotida</taxon>
        <taxon>Euplotidae</taxon>
        <taxon>Moneuplotes</taxon>
    </lineage>
</organism>
<evidence type="ECO:0000313" key="3">
    <source>
        <dbReference type="Proteomes" id="UP001295684"/>
    </source>
</evidence>
<feature type="region of interest" description="Disordered" evidence="1">
    <location>
        <begin position="36"/>
        <end position="62"/>
    </location>
</feature>
<comment type="caution">
    <text evidence="2">The sequence shown here is derived from an EMBL/GenBank/DDBJ whole genome shotgun (WGS) entry which is preliminary data.</text>
</comment>
<sequence length="131" mass="15455">MKRNKKLRTPSSRKQIFFMKRKKMFRIIRNQESFSKSRTIKRKNKSTQRAKKSLRVTSRVVAKSPPPTHNLRIFCIPDCETFKDPKERYIAVLKKVYNAVGRDLRGFHSSLALQKVLLTWESVKRQGNASF</sequence>
<feature type="compositionally biased region" description="Basic residues" evidence="1">
    <location>
        <begin position="38"/>
        <end position="54"/>
    </location>
</feature>
<dbReference type="Proteomes" id="UP001295684">
    <property type="component" value="Unassembled WGS sequence"/>
</dbReference>
<dbReference type="AlphaFoldDB" id="A0AAD1UQJ3"/>